<feature type="transmembrane region" description="Helical" evidence="1">
    <location>
        <begin position="7"/>
        <end position="30"/>
    </location>
</feature>
<organism evidence="2">
    <name type="scientific">viral metagenome</name>
    <dbReference type="NCBI Taxonomy" id="1070528"/>
    <lineage>
        <taxon>unclassified sequences</taxon>
        <taxon>metagenomes</taxon>
        <taxon>organismal metagenomes</taxon>
    </lineage>
</organism>
<sequence length="458" mass="54495">MKYSVKYSLLIIVLIIILLFYKKIITYLLFNDFFVKQDMFEFINNTYKINKFYNHKYKSFFSKYKHCDNTNFSELPYLTKEELIEFNNDIITPPYKKCNLTCANGCIKDPLWYDTNCSIGQSTGGTSGKSTFVWMNKYNAYIYIYTFMTSFKQNGYSYGDKIMVFYPSNSYFTNEYEKSNYYLLFMNVYFLSFNQIDKEKTIEFVDSLNKNCPDLLVIFPFVLLQLCININKYNIKITHFPKNINLSGEFLLNCSLYFCKNTFIYSNIENTYGAVEFGEIAHQVKGDKNTFEVFNQFCYLENKDDKIVVTSLINDTFPIIRYVMEDIGTIINKNGKQYITNLIGKNTNQIIINENKFTSLDVDKLIDYVNVSNNIISIVIEYDNHSIDINYIIYRAYHVEDEETIITNTRYFMNHYFYNIKYNVHFLENYEHDYLKKFKIIVKKDNTDNEPVGGYFKY</sequence>
<dbReference type="Gene3D" id="3.40.50.12780">
    <property type="entry name" value="N-terminal domain of ligase-like"/>
    <property type="match status" value="1"/>
</dbReference>
<reference evidence="2" key="1">
    <citation type="journal article" date="2020" name="Nature">
        <title>Giant virus diversity and host interactions through global metagenomics.</title>
        <authorList>
            <person name="Schulz F."/>
            <person name="Roux S."/>
            <person name="Paez-Espino D."/>
            <person name="Jungbluth S."/>
            <person name="Walsh D.A."/>
            <person name="Denef V.J."/>
            <person name="McMahon K.D."/>
            <person name="Konstantinidis K.T."/>
            <person name="Eloe-Fadrosh E.A."/>
            <person name="Kyrpides N.C."/>
            <person name="Woyke T."/>
        </authorList>
    </citation>
    <scope>NUCLEOTIDE SEQUENCE</scope>
    <source>
        <strain evidence="2">GVMAG-M-3300009182-78</strain>
    </source>
</reference>
<protein>
    <recommendedName>
        <fullName evidence="3">AMP-dependent synthetase/ligase domain-containing protein</fullName>
    </recommendedName>
</protein>
<dbReference type="AlphaFoldDB" id="A0A6C0AZW6"/>
<dbReference type="InterPro" id="IPR042099">
    <property type="entry name" value="ANL_N_sf"/>
</dbReference>
<proteinExistence type="predicted"/>
<evidence type="ECO:0000256" key="1">
    <source>
        <dbReference type="SAM" id="Phobius"/>
    </source>
</evidence>
<dbReference type="InterPro" id="IPR053158">
    <property type="entry name" value="CapK_Type1_Caps_Biosynth"/>
</dbReference>
<dbReference type="PANTHER" id="PTHR36932:SF1">
    <property type="entry name" value="CAPSULAR POLYSACCHARIDE BIOSYNTHESIS PROTEIN"/>
    <property type="match status" value="1"/>
</dbReference>
<dbReference type="EMBL" id="MN739042">
    <property type="protein sequence ID" value="QHS85346.1"/>
    <property type="molecule type" value="Genomic_DNA"/>
</dbReference>
<accession>A0A6C0AZW6</accession>
<evidence type="ECO:0000313" key="2">
    <source>
        <dbReference type="EMBL" id="QHS85346.1"/>
    </source>
</evidence>
<evidence type="ECO:0008006" key="3">
    <source>
        <dbReference type="Google" id="ProtNLM"/>
    </source>
</evidence>
<dbReference type="PANTHER" id="PTHR36932">
    <property type="entry name" value="CAPSULAR POLYSACCHARIDE BIOSYNTHESIS PROTEIN"/>
    <property type="match status" value="1"/>
</dbReference>
<keyword evidence="1" id="KW-0812">Transmembrane</keyword>
<keyword evidence="1" id="KW-1133">Transmembrane helix</keyword>
<keyword evidence="1" id="KW-0472">Membrane</keyword>
<name>A0A6C0AZW6_9ZZZZ</name>